<gene>
    <name evidence="2" type="ORF">NZD86_06985</name>
</gene>
<accession>A0ABY6Z6C2</accession>
<proteinExistence type="predicted"/>
<protein>
    <recommendedName>
        <fullName evidence="4">DUF4064 domain-containing protein</fullName>
    </recommendedName>
</protein>
<evidence type="ECO:0000313" key="3">
    <source>
        <dbReference type="Proteomes" id="UP001164803"/>
    </source>
</evidence>
<keyword evidence="1" id="KW-1133">Transmembrane helix</keyword>
<feature type="transmembrane region" description="Helical" evidence="1">
    <location>
        <begin position="65"/>
        <end position="95"/>
    </location>
</feature>
<keyword evidence="1" id="KW-0472">Membrane</keyword>
<name>A0ABY6Z6C2_9BACL</name>
<reference evidence="2" key="1">
    <citation type="submission" date="2022-08" db="EMBL/GenBank/DDBJ databases">
        <title>Alicyclobacillus dauci DSM2870, complete genome.</title>
        <authorList>
            <person name="Wang Q."/>
            <person name="Cai R."/>
            <person name="Wang Z."/>
        </authorList>
    </citation>
    <scope>NUCLEOTIDE SEQUENCE</scope>
    <source>
        <strain evidence="2">DSM 28700</strain>
    </source>
</reference>
<evidence type="ECO:0000256" key="1">
    <source>
        <dbReference type="SAM" id="Phobius"/>
    </source>
</evidence>
<dbReference type="Proteomes" id="UP001164803">
    <property type="component" value="Chromosome"/>
</dbReference>
<feature type="transmembrane region" description="Helical" evidence="1">
    <location>
        <begin position="34"/>
        <end position="53"/>
    </location>
</feature>
<evidence type="ECO:0000313" key="2">
    <source>
        <dbReference type="EMBL" id="WAH38218.1"/>
    </source>
</evidence>
<keyword evidence="3" id="KW-1185">Reference proteome</keyword>
<dbReference type="EMBL" id="CP104064">
    <property type="protein sequence ID" value="WAH38218.1"/>
    <property type="molecule type" value="Genomic_DNA"/>
</dbReference>
<organism evidence="2 3">
    <name type="scientific">Alicyclobacillus dauci</name>
    <dbReference type="NCBI Taxonomy" id="1475485"/>
    <lineage>
        <taxon>Bacteria</taxon>
        <taxon>Bacillati</taxon>
        <taxon>Bacillota</taxon>
        <taxon>Bacilli</taxon>
        <taxon>Bacillales</taxon>
        <taxon>Alicyclobacillaceae</taxon>
        <taxon>Alicyclobacillus</taxon>
    </lineage>
</organism>
<keyword evidence="1" id="KW-0812">Transmembrane</keyword>
<dbReference type="RefSeq" id="WP_268045781.1">
    <property type="nucleotide sequence ID" value="NZ_CP104064.1"/>
</dbReference>
<evidence type="ECO:0008006" key="4">
    <source>
        <dbReference type="Google" id="ProtNLM"/>
    </source>
</evidence>
<sequence length="106" mass="10666">MIALLLGLVGGIIGIVETVLNIAYGSGNTPSVNVHAIGAILFSVVGVVGSLLARKVPRVAGVVMLVGAVGGFILATFSFIPPGVLLLLAGLIAVFTSNDRKPSLDD</sequence>